<evidence type="ECO:0008006" key="3">
    <source>
        <dbReference type="Google" id="ProtNLM"/>
    </source>
</evidence>
<sequence>MSHRLDFECLFCGYRWENYASAPVVGTQCSCPNCDQDSEAVIPD</sequence>
<name>A0ABU1GZ63_9GAMM</name>
<gene>
    <name evidence="1" type="ORF">QC825_14430</name>
</gene>
<organism evidence="1 2">
    <name type="scientific">Larsenimonas suaedae</name>
    <dbReference type="NCBI Taxonomy" id="1851019"/>
    <lineage>
        <taxon>Bacteria</taxon>
        <taxon>Pseudomonadati</taxon>
        <taxon>Pseudomonadota</taxon>
        <taxon>Gammaproteobacteria</taxon>
        <taxon>Oceanospirillales</taxon>
        <taxon>Halomonadaceae</taxon>
        <taxon>Larsenimonas</taxon>
    </lineage>
</organism>
<evidence type="ECO:0000313" key="1">
    <source>
        <dbReference type="EMBL" id="MDR5897264.1"/>
    </source>
</evidence>
<comment type="caution">
    <text evidence="1">The sequence shown here is derived from an EMBL/GenBank/DDBJ whole genome shotgun (WGS) entry which is preliminary data.</text>
</comment>
<evidence type="ECO:0000313" key="2">
    <source>
        <dbReference type="Proteomes" id="UP001269375"/>
    </source>
</evidence>
<proteinExistence type="predicted"/>
<keyword evidence="2" id="KW-1185">Reference proteome</keyword>
<dbReference type="Proteomes" id="UP001269375">
    <property type="component" value="Unassembled WGS sequence"/>
</dbReference>
<dbReference type="RefSeq" id="WP_285836171.1">
    <property type="nucleotide sequence ID" value="NZ_JAMLJI010000006.1"/>
</dbReference>
<protein>
    <recommendedName>
        <fullName evidence="3">Rubredoxin</fullName>
    </recommendedName>
</protein>
<reference evidence="1 2" key="1">
    <citation type="submission" date="2023-04" db="EMBL/GenBank/DDBJ databases">
        <title>A long-awaited taxogenomic arrangement of the family Halomonadaceae.</title>
        <authorList>
            <person name="De La Haba R."/>
            <person name="Chuvochina M."/>
            <person name="Wittouck S."/>
            <person name="Arahal D.R."/>
            <person name="Sanchez-Porro C."/>
            <person name="Hugenholtz P."/>
            <person name="Ventosa A."/>
        </authorList>
    </citation>
    <scope>NUCLEOTIDE SEQUENCE [LARGE SCALE GENOMIC DNA]</scope>
    <source>
        <strain evidence="1 2">DSM 22428</strain>
    </source>
</reference>
<accession>A0ABU1GZ63</accession>
<dbReference type="EMBL" id="JARWAO010000010">
    <property type="protein sequence ID" value="MDR5897264.1"/>
    <property type="molecule type" value="Genomic_DNA"/>
</dbReference>